<dbReference type="STRING" id="139420.A0A371D2W2"/>
<evidence type="ECO:0000256" key="8">
    <source>
        <dbReference type="RuleBase" id="RU000461"/>
    </source>
</evidence>
<dbReference type="InterPro" id="IPR001128">
    <property type="entry name" value="Cyt_P450"/>
</dbReference>
<dbReference type="PROSITE" id="PS00086">
    <property type="entry name" value="CYTOCHROME_P450"/>
    <property type="match status" value="1"/>
</dbReference>
<organism evidence="9 10">
    <name type="scientific">Lentinus brumalis</name>
    <dbReference type="NCBI Taxonomy" id="2498619"/>
    <lineage>
        <taxon>Eukaryota</taxon>
        <taxon>Fungi</taxon>
        <taxon>Dikarya</taxon>
        <taxon>Basidiomycota</taxon>
        <taxon>Agaricomycotina</taxon>
        <taxon>Agaricomycetes</taxon>
        <taxon>Polyporales</taxon>
        <taxon>Polyporaceae</taxon>
        <taxon>Lentinus</taxon>
    </lineage>
</organism>
<dbReference type="GO" id="GO:0005506">
    <property type="term" value="F:iron ion binding"/>
    <property type="evidence" value="ECO:0007669"/>
    <property type="project" value="InterPro"/>
</dbReference>
<evidence type="ECO:0000256" key="5">
    <source>
        <dbReference type="ARBA" id="ARBA00023004"/>
    </source>
</evidence>
<dbReference type="PANTHER" id="PTHR46206">
    <property type="entry name" value="CYTOCHROME P450"/>
    <property type="match status" value="1"/>
</dbReference>
<dbReference type="GO" id="GO:0016705">
    <property type="term" value="F:oxidoreductase activity, acting on paired donors, with incorporation or reduction of molecular oxygen"/>
    <property type="evidence" value="ECO:0007669"/>
    <property type="project" value="InterPro"/>
</dbReference>
<dbReference type="CDD" id="cd11041">
    <property type="entry name" value="CYP503A1-like"/>
    <property type="match status" value="1"/>
</dbReference>
<comment type="similarity">
    <text evidence="2 8">Belongs to the cytochrome P450 family.</text>
</comment>
<evidence type="ECO:0000256" key="4">
    <source>
        <dbReference type="ARBA" id="ARBA00023002"/>
    </source>
</evidence>
<evidence type="ECO:0000256" key="2">
    <source>
        <dbReference type="ARBA" id="ARBA00010617"/>
    </source>
</evidence>
<dbReference type="OrthoDB" id="1844152at2759"/>
<feature type="binding site" description="axial binding residue" evidence="7">
    <location>
        <position position="442"/>
    </location>
    <ligand>
        <name>heme</name>
        <dbReference type="ChEBI" id="CHEBI:30413"/>
    </ligand>
    <ligandPart>
        <name>Fe</name>
        <dbReference type="ChEBI" id="CHEBI:18248"/>
    </ligandPart>
</feature>
<evidence type="ECO:0000256" key="6">
    <source>
        <dbReference type="ARBA" id="ARBA00023033"/>
    </source>
</evidence>
<accession>A0A371D2W2</accession>
<gene>
    <name evidence="9" type="ORF">OH76DRAFT_1355519</name>
</gene>
<keyword evidence="10" id="KW-1185">Reference proteome</keyword>
<dbReference type="InterPro" id="IPR036396">
    <property type="entry name" value="Cyt_P450_sf"/>
</dbReference>
<keyword evidence="5 7" id="KW-0408">Iron</keyword>
<comment type="cofactor">
    <cofactor evidence="1 7">
        <name>heme</name>
        <dbReference type="ChEBI" id="CHEBI:30413"/>
    </cofactor>
</comment>
<sequence length="497" mass="55684">MFELPLYVYAFVGSLALFCLWRWKRDPLRAIPTAGGPSIPLLSYIGAFRFQRHSHELLLEGYRKYGRSVFKVAMPDQWLVCLNGPELIDQVRKAPESVMSSSEGLLFLTQLAHYVPLETTEDPYHIAVIRDRLTRQLDNVLPSMVDELRIVCDELLPTNQGDTVALPGRKAILDIVARVVSRTFVGLPYCRNPSYLDAAVMFTLDVIKSRIILALFPEIMKGFVARLIARGPTNSIRRMAGIIGPLVRERTALMAKHAKDGSELPDDMLQWLLEEGSKRNDVTVEMAATRLQLQNFAALHTSSSSLVHALFHVLIDPGLVLLLREEARAALEAHGWTRAALEKMPKMDSFLKESQRLNGINVLGMSRRAMQDIVLADGTFIPAGTLCVVPSYGPHHDQEKYDGADDFKPFRFLDSKEAGSTRQQFVNTSDDFMAFGRGKHACPGRFFAAMELKVILAYLLINYEMELRDKSTGRPANLHFGVSIAPSPSAVIVFKKR</sequence>
<evidence type="ECO:0000313" key="10">
    <source>
        <dbReference type="Proteomes" id="UP000256964"/>
    </source>
</evidence>
<dbReference type="Proteomes" id="UP000256964">
    <property type="component" value="Unassembled WGS sequence"/>
</dbReference>
<evidence type="ECO:0000256" key="3">
    <source>
        <dbReference type="ARBA" id="ARBA00022723"/>
    </source>
</evidence>
<protein>
    <submittedName>
        <fullName evidence="9">Cytochrome P450</fullName>
    </submittedName>
</protein>
<dbReference type="GO" id="GO:0004497">
    <property type="term" value="F:monooxygenase activity"/>
    <property type="evidence" value="ECO:0007669"/>
    <property type="project" value="UniProtKB-KW"/>
</dbReference>
<dbReference type="Gene3D" id="1.10.630.10">
    <property type="entry name" value="Cytochrome P450"/>
    <property type="match status" value="1"/>
</dbReference>
<dbReference type="Pfam" id="PF00067">
    <property type="entry name" value="p450"/>
    <property type="match status" value="1"/>
</dbReference>
<evidence type="ECO:0000313" key="9">
    <source>
        <dbReference type="EMBL" id="RDX46819.1"/>
    </source>
</evidence>
<dbReference type="PRINTS" id="PR00465">
    <property type="entry name" value="EP450IV"/>
</dbReference>
<proteinExistence type="inferred from homology"/>
<keyword evidence="3 7" id="KW-0479">Metal-binding</keyword>
<name>A0A371D2W2_9APHY</name>
<reference evidence="9 10" key="1">
    <citation type="journal article" date="2018" name="Biotechnol. Biofuels">
        <title>Integrative visual omics of the white-rot fungus Polyporus brumalis exposes the biotechnological potential of its oxidative enzymes for delignifying raw plant biomass.</title>
        <authorList>
            <person name="Miyauchi S."/>
            <person name="Rancon A."/>
            <person name="Drula E."/>
            <person name="Hage H."/>
            <person name="Chaduli D."/>
            <person name="Favel A."/>
            <person name="Grisel S."/>
            <person name="Henrissat B."/>
            <person name="Herpoel-Gimbert I."/>
            <person name="Ruiz-Duenas F.J."/>
            <person name="Chevret D."/>
            <person name="Hainaut M."/>
            <person name="Lin J."/>
            <person name="Wang M."/>
            <person name="Pangilinan J."/>
            <person name="Lipzen A."/>
            <person name="Lesage-Meessen L."/>
            <person name="Navarro D."/>
            <person name="Riley R."/>
            <person name="Grigoriev I.V."/>
            <person name="Zhou S."/>
            <person name="Raouche S."/>
            <person name="Rosso M.N."/>
        </authorList>
    </citation>
    <scope>NUCLEOTIDE SEQUENCE [LARGE SCALE GENOMIC DNA]</scope>
    <source>
        <strain evidence="9 10">BRFM 1820</strain>
    </source>
</reference>
<keyword evidence="4 8" id="KW-0560">Oxidoreductase</keyword>
<dbReference type="GO" id="GO:0020037">
    <property type="term" value="F:heme binding"/>
    <property type="evidence" value="ECO:0007669"/>
    <property type="project" value="InterPro"/>
</dbReference>
<evidence type="ECO:0000256" key="1">
    <source>
        <dbReference type="ARBA" id="ARBA00001971"/>
    </source>
</evidence>
<dbReference type="PANTHER" id="PTHR46206:SF1">
    <property type="entry name" value="P450, PUTATIVE (EUROFUNG)-RELATED"/>
    <property type="match status" value="1"/>
</dbReference>
<evidence type="ECO:0000256" key="7">
    <source>
        <dbReference type="PIRSR" id="PIRSR602403-1"/>
    </source>
</evidence>
<dbReference type="InterPro" id="IPR002403">
    <property type="entry name" value="Cyt_P450_E_grp-IV"/>
</dbReference>
<dbReference type="SUPFAM" id="SSF48264">
    <property type="entry name" value="Cytochrome P450"/>
    <property type="match status" value="1"/>
</dbReference>
<dbReference type="AlphaFoldDB" id="A0A371D2W2"/>
<dbReference type="InterPro" id="IPR017972">
    <property type="entry name" value="Cyt_P450_CS"/>
</dbReference>
<keyword evidence="6 8" id="KW-0503">Monooxygenase</keyword>
<keyword evidence="7 8" id="KW-0349">Heme</keyword>
<dbReference type="EMBL" id="KZ857424">
    <property type="protein sequence ID" value="RDX46819.1"/>
    <property type="molecule type" value="Genomic_DNA"/>
</dbReference>